<feature type="compositionally biased region" description="Basic and acidic residues" evidence="1">
    <location>
        <begin position="13"/>
        <end position="22"/>
    </location>
</feature>
<dbReference type="Proteomes" id="UP000264541">
    <property type="component" value="Unassembled WGS sequence"/>
</dbReference>
<keyword evidence="3" id="KW-1185">Reference proteome</keyword>
<evidence type="ECO:0000313" key="2">
    <source>
        <dbReference type="EMBL" id="RFU71067.1"/>
    </source>
</evidence>
<sequence length="66" mass="7714">MEPQKPGNPNMPDFKEMEDRVMAPRNAQPTLVIKTNLDPENPEEFNPYAQNSNKAEKDQFDNFFEE</sequence>
<feature type="region of interest" description="Disordered" evidence="1">
    <location>
        <begin position="1"/>
        <end position="66"/>
    </location>
</feature>
<comment type="caution">
    <text evidence="2">The sequence shown here is derived from an EMBL/GenBank/DDBJ whole genome shotgun (WGS) entry which is preliminary data.</text>
</comment>
<dbReference type="RefSeq" id="WP_117325294.1">
    <property type="nucleotide sequence ID" value="NZ_QVTE01000008.1"/>
</dbReference>
<organism evidence="2 3">
    <name type="scientific">Peribacillus saganii</name>
    <dbReference type="NCBI Taxonomy" id="2303992"/>
    <lineage>
        <taxon>Bacteria</taxon>
        <taxon>Bacillati</taxon>
        <taxon>Bacillota</taxon>
        <taxon>Bacilli</taxon>
        <taxon>Bacillales</taxon>
        <taxon>Bacillaceae</taxon>
        <taxon>Peribacillus</taxon>
    </lineage>
</organism>
<gene>
    <name evidence="2" type="ORF">D0469_03780</name>
</gene>
<proteinExistence type="predicted"/>
<protein>
    <submittedName>
        <fullName evidence="2">Uncharacterized protein</fullName>
    </submittedName>
</protein>
<dbReference type="EMBL" id="QVTE01000008">
    <property type="protein sequence ID" value="RFU71067.1"/>
    <property type="molecule type" value="Genomic_DNA"/>
</dbReference>
<name>A0A372LT43_9BACI</name>
<accession>A0A372LT43</accession>
<reference evidence="2 3" key="1">
    <citation type="submission" date="2018-08" db="EMBL/GenBank/DDBJ databases">
        <title>Bacillus chawlae sp. nov., Bacillus glennii sp. nov., and Bacillus saganii sp. nov. Isolated from the Vehicle Assembly Building at Kennedy Space Center where the Viking Spacecraft were Assembled.</title>
        <authorList>
            <person name="Seuylemezian A."/>
            <person name="Vaishampayan P."/>
        </authorList>
    </citation>
    <scope>NUCLEOTIDE SEQUENCE [LARGE SCALE GENOMIC DNA]</scope>
    <source>
        <strain evidence="2 3">V47-23a</strain>
    </source>
</reference>
<evidence type="ECO:0000313" key="3">
    <source>
        <dbReference type="Proteomes" id="UP000264541"/>
    </source>
</evidence>
<evidence type="ECO:0000256" key="1">
    <source>
        <dbReference type="SAM" id="MobiDB-lite"/>
    </source>
</evidence>
<dbReference type="OrthoDB" id="2469080at2"/>
<dbReference type="AlphaFoldDB" id="A0A372LT43"/>